<dbReference type="InterPro" id="IPR015351">
    <property type="entry name" value="RBP-J/Cbf11/Cbf12_DNA-bd"/>
</dbReference>
<evidence type="ECO:0000256" key="4">
    <source>
        <dbReference type="ARBA" id="ARBA00023125"/>
    </source>
</evidence>
<dbReference type="PANTHER" id="PTHR10665">
    <property type="entry name" value="RECOMBINING BINDING PROTEIN SUPPRESSOR OF HAIRLESS"/>
    <property type="match status" value="1"/>
</dbReference>
<evidence type="ECO:0000256" key="7">
    <source>
        <dbReference type="SAM" id="MobiDB-lite"/>
    </source>
</evidence>
<dbReference type="InterPro" id="IPR015350">
    <property type="entry name" value="Beta-trefoil_DNA-bd_dom"/>
</dbReference>
<evidence type="ECO:0000256" key="6">
    <source>
        <dbReference type="ARBA" id="ARBA00023242"/>
    </source>
</evidence>
<reference evidence="10 11" key="1">
    <citation type="journal article" date="2015" name="Front. Microbiol.">
        <title>Genome sequence of the plant growth promoting endophytic yeast Rhodotorula graminis WP1.</title>
        <authorList>
            <person name="Firrincieli A."/>
            <person name="Otillar R."/>
            <person name="Salamov A."/>
            <person name="Schmutz J."/>
            <person name="Khan Z."/>
            <person name="Redman R.S."/>
            <person name="Fleck N.D."/>
            <person name="Lindquist E."/>
            <person name="Grigoriev I.V."/>
            <person name="Doty S.L."/>
        </authorList>
    </citation>
    <scope>NUCLEOTIDE SEQUENCE [LARGE SCALE GENOMIC DNA]</scope>
    <source>
        <strain evidence="10 11">WP1</strain>
    </source>
</reference>
<sequence>MYAASSQPHPGLAPPFVQDSPYLTSPHVPTPTPPRESHFDPHDPAWFTPQFAPPPSSQFGQGAFDCYGDGEGDEEQEVLAFGDDDPMDPVYEPAAYRRHSEGGQPTSGSSDRLSFGSKPHGYDSQPTFFDSGYTLAPAAASSAALSSVHIPTHLAPGDVSPSSASFPRMTREHWQEEQQRPRAALAHGHDYSAPHDVVDEQPYSHYDAYSTVPYSAAQSPYPQASSSRSAAPRTVAQPIPQRAHQHAVLVSPAFSCSAPDTPIASPFVGFPSPSQQGPSASSSARPLRPGLVRAHTNASPEFVAQAHFSPVAAAPLSVSVPRHNSWSSPQQGPRFDSPQQHQGDMGRRASMQPASDVAYAPYPSTAARRRSSQAALQQEYGSPARASGMTWTPSSSRRSSGAPPAALVSRVVHGRQPVEDNADSFTPPTSFEPATPTSRRTSSYASDLHDGSPAHPHAGSPAFSFSSRRPHPNLSISVDGSSRRSSAATSGMGPYRSPYYSPFSPSSPYTNNSAVNTPATIASGCSSAMYPLEPPYSPVMASSGPGGAAPLYDAHGRRYTDPYAMTKNGATSVYRPSSARRSHEQMRRATIAAAPPSASTTMATSSLSGFASHAPHPHGVFGQEQAYAGADENMGWSTSSSVPSAVGPSAWSVVAPAGSLDAAASGAGASLPLDGTVGLGLELEMGLEEVRLAVAAACVAPDAMYGRGGFDATYDPRGVLQAQQEAAYQELLVAESHALARRDGGQHARVQREVREYLAADNGMALGEKTVVVMNPKIAQRSYGTEKRLLAPPPMALLLGSSWWSTHTSSTALSLVSGKLPSPDEPPERLTLAPEVFLSISTDKVFPKVAASAQWITDDGKLVLERTETDPAPLAGRAMSKSLAVNVTGELNKDVSTTVSTVVTLCEPGTGELESRVWARFLGKPISVISKPSKKRAIISGNIAGLNHGSIVSLYNRTKTYSGSTRYLCTSGVASMFPTQQWATMTGGTAQRTFAPDARDLRLVSKTSTWDAFVVYAVNIDSEHGRQSTAKPQPGLPPPPSNALSIDGKIPRSLYYNQTVVLQDLATGVVSPVLVLRKVDTGNVCSGGGSLDTVVPPPPANSPLHPTLPGEHLGEPVSQYRPIALEVAGSSSFGPPRSSDGVRSRDSFLGVVDDEVGMYQLDEPRTWVRPAHEQPSMPITPTTPIDGGFAAMQHRNGDMDEHDIARVDPLAENGAARASARPRTARRPSAEASKLSSAAVKSKRRGMSAAALAELTAAAEREVRGAEAGLWTLPLGDGHVWSMVQVEVERHTFFVPPSLDSTSLVDPSACNPSYRTPRPRVPIGPDVPTVCSVDGPLSSATRDGEPGMLVVRGRHFSPDLAVWIGDSPCAQVKFRSSEQILAHPPMATLKHSHSRPDEQARAVPGSGLDKSRRISLVRPDGVVFPSQVCC</sequence>
<dbReference type="GO" id="GO:0000978">
    <property type="term" value="F:RNA polymerase II cis-regulatory region sequence-specific DNA binding"/>
    <property type="evidence" value="ECO:0007669"/>
    <property type="project" value="InterPro"/>
</dbReference>
<evidence type="ECO:0000259" key="9">
    <source>
        <dbReference type="SMART" id="SM01268"/>
    </source>
</evidence>
<dbReference type="InterPro" id="IPR038007">
    <property type="entry name" value="RBP-Jkappa_IPT"/>
</dbReference>
<dbReference type="EMBL" id="KQ474079">
    <property type="protein sequence ID" value="KPV75070.1"/>
    <property type="molecule type" value="Genomic_DNA"/>
</dbReference>
<feature type="compositionally biased region" description="Acidic residues" evidence="7">
    <location>
        <begin position="68"/>
        <end position="87"/>
    </location>
</feature>
<name>A0A194S3I7_RHOGW</name>
<dbReference type="Gene3D" id="2.60.40.10">
    <property type="entry name" value="Immunoglobulins"/>
    <property type="match status" value="1"/>
</dbReference>
<feature type="domain" description="RBP-J/Cbf11/Cbf12 DNA binding" evidence="8">
    <location>
        <begin position="770"/>
        <end position="940"/>
    </location>
</feature>
<feature type="compositionally biased region" description="Low complexity" evidence="7">
    <location>
        <begin position="483"/>
        <end position="495"/>
    </location>
</feature>
<dbReference type="GeneID" id="28977532"/>
<feature type="compositionally biased region" description="Low complexity" evidence="7">
    <location>
        <begin position="217"/>
        <end position="233"/>
    </location>
</feature>
<dbReference type="Proteomes" id="UP000053890">
    <property type="component" value="Unassembled WGS sequence"/>
</dbReference>
<dbReference type="InterPro" id="IPR036358">
    <property type="entry name" value="BTD_sf"/>
</dbReference>
<evidence type="ECO:0000256" key="2">
    <source>
        <dbReference type="ARBA" id="ARBA00009704"/>
    </source>
</evidence>
<feature type="region of interest" description="Disordered" evidence="7">
    <location>
        <begin position="1"/>
        <end position="121"/>
    </location>
</feature>
<evidence type="ECO:0000313" key="10">
    <source>
        <dbReference type="EMBL" id="KPV75070.1"/>
    </source>
</evidence>
<evidence type="ECO:0008006" key="12">
    <source>
        <dbReference type="Google" id="ProtNLM"/>
    </source>
</evidence>
<evidence type="ECO:0000256" key="3">
    <source>
        <dbReference type="ARBA" id="ARBA00023015"/>
    </source>
</evidence>
<dbReference type="OMA" id="ISWISNE"/>
<feature type="compositionally biased region" description="Basic and acidic residues" evidence="7">
    <location>
        <begin position="169"/>
        <end position="180"/>
    </location>
</feature>
<feature type="region of interest" description="Disordered" evidence="7">
    <location>
        <begin position="1386"/>
        <end position="1411"/>
    </location>
</feature>
<evidence type="ECO:0000313" key="11">
    <source>
        <dbReference type="Proteomes" id="UP000053890"/>
    </source>
</evidence>
<dbReference type="OrthoDB" id="5600360at2759"/>
<feature type="region of interest" description="Disordered" evidence="7">
    <location>
        <begin position="217"/>
        <end position="243"/>
    </location>
</feature>
<feature type="domain" description="Beta-trefoil DNA-binding" evidence="9">
    <location>
        <begin position="944"/>
        <end position="1217"/>
    </location>
</feature>
<dbReference type="SUPFAM" id="SSF49417">
    <property type="entry name" value="p53-like transcription factors"/>
    <property type="match status" value="1"/>
</dbReference>
<feature type="region of interest" description="Disordered" evidence="7">
    <location>
        <begin position="1024"/>
        <end position="1043"/>
    </location>
</feature>
<keyword evidence="5" id="KW-0804">Transcription</keyword>
<keyword evidence="3" id="KW-0805">Transcription regulation</keyword>
<evidence type="ECO:0000256" key="1">
    <source>
        <dbReference type="ARBA" id="ARBA00004123"/>
    </source>
</evidence>
<dbReference type="InterPro" id="IPR008967">
    <property type="entry name" value="p53-like_TF_DNA-bd_sf"/>
</dbReference>
<dbReference type="RefSeq" id="XP_018271119.1">
    <property type="nucleotide sequence ID" value="XM_018417084.1"/>
</dbReference>
<dbReference type="Gene3D" id="2.60.40.1450">
    <property type="entry name" value="LAG1, DNA binding domain"/>
    <property type="match status" value="1"/>
</dbReference>
<organism evidence="10 11">
    <name type="scientific">Rhodotorula graminis (strain WP1)</name>
    <dbReference type="NCBI Taxonomy" id="578459"/>
    <lineage>
        <taxon>Eukaryota</taxon>
        <taxon>Fungi</taxon>
        <taxon>Dikarya</taxon>
        <taxon>Basidiomycota</taxon>
        <taxon>Pucciniomycotina</taxon>
        <taxon>Microbotryomycetes</taxon>
        <taxon>Sporidiobolales</taxon>
        <taxon>Sporidiobolaceae</taxon>
        <taxon>Rhodotorula</taxon>
    </lineage>
</organism>
<dbReference type="Pfam" id="PF20144">
    <property type="entry name" value="TIG_SUH"/>
    <property type="match status" value="1"/>
</dbReference>
<feature type="compositionally biased region" description="Polar residues" evidence="7">
    <location>
        <begin position="435"/>
        <end position="445"/>
    </location>
</feature>
<dbReference type="SUPFAM" id="SSF81296">
    <property type="entry name" value="E set domains"/>
    <property type="match status" value="1"/>
</dbReference>
<proteinExistence type="inferred from homology"/>
<dbReference type="InterPro" id="IPR037095">
    <property type="entry name" value="RBP-J/Cbf11_DNA-bd_sf"/>
</dbReference>
<dbReference type="SUPFAM" id="SSF110217">
    <property type="entry name" value="DNA-binding protein LAG-1 (CSL)"/>
    <property type="match status" value="1"/>
</dbReference>
<evidence type="ECO:0000259" key="8">
    <source>
        <dbReference type="SMART" id="SM01267"/>
    </source>
</evidence>
<gene>
    <name evidence="10" type="ORF">RHOBADRAFT_53968</name>
</gene>
<dbReference type="InterPro" id="IPR040159">
    <property type="entry name" value="CLS_fam"/>
</dbReference>
<feature type="compositionally biased region" description="Polar residues" evidence="7">
    <location>
        <begin position="103"/>
        <end position="112"/>
    </location>
</feature>
<accession>A0A194S3I7</accession>
<comment type="subcellular location">
    <subcellularLocation>
        <location evidence="1">Nucleus</location>
    </subcellularLocation>
</comment>
<feature type="region of interest" description="Disordered" evidence="7">
    <location>
        <begin position="1214"/>
        <end position="1239"/>
    </location>
</feature>
<feature type="compositionally biased region" description="Low complexity" evidence="7">
    <location>
        <begin position="393"/>
        <end position="406"/>
    </location>
</feature>
<feature type="region of interest" description="Disordered" evidence="7">
    <location>
        <begin position="267"/>
        <end position="287"/>
    </location>
</feature>
<dbReference type="GO" id="GO:0001228">
    <property type="term" value="F:DNA-binding transcription activator activity, RNA polymerase II-specific"/>
    <property type="evidence" value="ECO:0007669"/>
    <property type="project" value="InterPro"/>
</dbReference>
<feature type="compositionally biased region" description="Polar residues" evidence="7">
    <location>
        <begin position="322"/>
        <end position="342"/>
    </location>
</feature>
<keyword evidence="11" id="KW-1185">Reference proteome</keyword>
<dbReference type="InterPro" id="IPR014756">
    <property type="entry name" value="Ig_E-set"/>
</dbReference>
<feature type="region of interest" description="Disordered" evidence="7">
    <location>
        <begin position="155"/>
        <end position="185"/>
    </location>
</feature>
<feature type="compositionally biased region" description="Low complexity" evidence="7">
    <location>
        <begin position="271"/>
        <end position="284"/>
    </location>
</feature>
<dbReference type="Pfam" id="PF09271">
    <property type="entry name" value="LAG1-DNAbind"/>
    <property type="match status" value="1"/>
</dbReference>
<keyword evidence="4" id="KW-0238">DNA-binding</keyword>
<comment type="similarity">
    <text evidence="2">Belongs to the Su(H) family.</text>
</comment>
<dbReference type="GO" id="GO:0005634">
    <property type="term" value="C:nucleus"/>
    <property type="evidence" value="ECO:0007669"/>
    <property type="project" value="UniProtKB-SubCell"/>
</dbReference>
<feature type="compositionally biased region" description="Low complexity" evidence="7">
    <location>
        <begin position="1230"/>
        <end position="1239"/>
    </location>
</feature>
<dbReference type="SMART" id="SM01267">
    <property type="entry name" value="LAG1_DNAbind"/>
    <property type="match status" value="1"/>
</dbReference>
<dbReference type="STRING" id="578459.A0A194S3I7"/>
<dbReference type="InterPro" id="IPR013783">
    <property type="entry name" value="Ig-like_fold"/>
</dbReference>
<protein>
    <recommendedName>
        <fullName evidence="12">LAG1-DNAbind-domain-containing protein</fullName>
    </recommendedName>
</protein>
<feature type="region of interest" description="Disordered" evidence="7">
    <location>
        <begin position="320"/>
        <end position="495"/>
    </location>
</feature>
<evidence type="ECO:0000256" key="5">
    <source>
        <dbReference type="ARBA" id="ARBA00023163"/>
    </source>
</evidence>
<dbReference type="Gene3D" id="2.80.10.50">
    <property type="match status" value="1"/>
</dbReference>
<dbReference type="SMART" id="SM01268">
    <property type="entry name" value="BTD"/>
    <property type="match status" value="1"/>
</dbReference>
<keyword evidence="6" id="KW-0539">Nucleus</keyword>